<keyword evidence="1" id="KW-0521">NADP</keyword>
<evidence type="ECO:0000256" key="2">
    <source>
        <dbReference type="ARBA" id="ARBA00023002"/>
    </source>
</evidence>
<evidence type="ECO:0000313" key="5">
    <source>
        <dbReference type="Proteomes" id="UP001597176"/>
    </source>
</evidence>
<feature type="domain" description="Enoyl reductase (ER)" evidence="3">
    <location>
        <begin position="8"/>
        <end position="338"/>
    </location>
</feature>
<dbReference type="SUPFAM" id="SSF50129">
    <property type="entry name" value="GroES-like"/>
    <property type="match status" value="1"/>
</dbReference>
<dbReference type="InterPro" id="IPR013154">
    <property type="entry name" value="ADH-like_N"/>
</dbReference>
<dbReference type="RefSeq" id="WP_238204669.1">
    <property type="nucleotide sequence ID" value="NZ_JBHTND010000005.1"/>
</dbReference>
<dbReference type="SMART" id="SM00829">
    <property type="entry name" value="PKS_ER"/>
    <property type="match status" value="1"/>
</dbReference>
<evidence type="ECO:0000313" key="4">
    <source>
        <dbReference type="EMBL" id="MFD1301129.1"/>
    </source>
</evidence>
<dbReference type="Pfam" id="PF00107">
    <property type="entry name" value="ADH_zinc_N"/>
    <property type="match status" value="1"/>
</dbReference>
<dbReference type="InterPro" id="IPR013149">
    <property type="entry name" value="ADH-like_C"/>
</dbReference>
<comment type="caution">
    <text evidence="4">The sequence shown here is derived from an EMBL/GenBank/DDBJ whole genome shotgun (WGS) entry which is preliminary data.</text>
</comment>
<dbReference type="PANTHER" id="PTHR48106">
    <property type="entry name" value="QUINONE OXIDOREDUCTASE PIG3-RELATED"/>
    <property type="match status" value="1"/>
</dbReference>
<gene>
    <name evidence="4" type="ORF">ACFQ4G_05960</name>
</gene>
<dbReference type="Gene3D" id="3.90.180.10">
    <property type="entry name" value="Medium-chain alcohol dehydrogenases, catalytic domain"/>
    <property type="match status" value="1"/>
</dbReference>
<dbReference type="InterPro" id="IPR020843">
    <property type="entry name" value="ER"/>
</dbReference>
<accession>A0ABW3WWW2</accession>
<organism evidence="4 5">
    <name type="scientific">Methylobacterium marchantiae</name>
    <dbReference type="NCBI Taxonomy" id="600331"/>
    <lineage>
        <taxon>Bacteria</taxon>
        <taxon>Pseudomonadati</taxon>
        <taxon>Pseudomonadota</taxon>
        <taxon>Alphaproteobacteria</taxon>
        <taxon>Hyphomicrobiales</taxon>
        <taxon>Methylobacteriaceae</taxon>
        <taxon>Methylobacterium</taxon>
    </lineage>
</organism>
<keyword evidence="2" id="KW-0560">Oxidoreductase</keyword>
<dbReference type="InterPro" id="IPR011032">
    <property type="entry name" value="GroES-like_sf"/>
</dbReference>
<dbReference type="InterPro" id="IPR036291">
    <property type="entry name" value="NAD(P)-bd_dom_sf"/>
</dbReference>
<proteinExistence type="predicted"/>
<evidence type="ECO:0000256" key="1">
    <source>
        <dbReference type="ARBA" id="ARBA00022857"/>
    </source>
</evidence>
<evidence type="ECO:0000259" key="3">
    <source>
        <dbReference type="SMART" id="SM00829"/>
    </source>
</evidence>
<sequence>MQALQLFGDRDLRLGEVDPPAAPGPGEVQIRVRAVGLNFIDVWGFRGMAFAKRKLPLTVGAEASGEIVCVGEGVTDLGEGDRVVMYGAQTCGRCKACREGRDNLCEDVSGVMGFHIDGFARQLVTMQARLVVKVPDGVSFTDAACAPIAFGTVQHMLFDNAKLEPGESILVHAGGSGIGTAAIKMAKAIGCTVFTTVGDDTKGEMAKALGADHVINYRDERFEGEVRRLTKRKGVDVVFEHVGPDTWNGSLLCLKRGGRLVTCGSTSGVSTTMNLMQLFQQQYRITGSFGCSMANIRQSLAKMAEGITPVVDTVLPLGDFSQGLERLESRKVFGKILVTID</sequence>
<name>A0ABW3WWW2_9HYPH</name>
<protein>
    <submittedName>
        <fullName evidence="4">Zinc-binding dehydrogenase</fullName>
    </submittedName>
</protein>
<dbReference type="EMBL" id="JBHTND010000005">
    <property type="protein sequence ID" value="MFD1301129.1"/>
    <property type="molecule type" value="Genomic_DNA"/>
</dbReference>
<dbReference type="Pfam" id="PF08240">
    <property type="entry name" value="ADH_N"/>
    <property type="match status" value="1"/>
</dbReference>
<dbReference type="Proteomes" id="UP001597176">
    <property type="component" value="Unassembled WGS sequence"/>
</dbReference>
<dbReference type="SUPFAM" id="SSF51735">
    <property type="entry name" value="NAD(P)-binding Rossmann-fold domains"/>
    <property type="match status" value="1"/>
</dbReference>
<keyword evidence="5" id="KW-1185">Reference proteome</keyword>
<reference evidence="5" key="1">
    <citation type="journal article" date="2019" name="Int. J. Syst. Evol. Microbiol.">
        <title>The Global Catalogue of Microorganisms (GCM) 10K type strain sequencing project: providing services to taxonomists for standard genome sequencing and annotation.</title>
        <authorList>
            <consortium name="The Broad Institute Genomics Platform"/>
            <consortium name="The Broad Institute Genome Sequencing Center for Infectious Disease"/>
            <person name="Wu L."/>
            <person name="Ma J."/>
        </authorList>
    </citation>
    <scope>NUCLEOTIDE SEQUENCE [LARGE SCALE GENOMIC DNA]</scope>
    <source>
        <strain evidence="5">CCUG 56108</strain>
    </source>
</reference>